<evidence type="ECO:0000259" key="5">
    <source>
        <dbReference type="PROSITE" id="PS50893"/>
    </source>
</evidence>
<dbReference type="Proteomes" id="UP000564677">
    <property type="component" value="Unassembled WGS sequence"/>
</dbReference>
<protein>
    <submittedName>
        <fullName evidence="6">ATPase subunit of ABC transporter with duplicated ATPase domains</fullName>
    </submittedName>
</protein>
<gene>
    <name evidence="6" type="ORF">FHR20_004388</name>
</gene>
<sequence>MSCFVTLDSLSAATPEGRPLFDDLTLALGRERTGLAGRNGSGKSTLLGIVAGEMPPVVGNVTRAGSIGVLRQEWPGGWNVDEVLGVREGLAQLARVLAGEGSAEDLAEADWTLEERVAAALAEAGLDAMALDRRVATLSGGERTRVGIARLRLDAPDLLLLDEPTNNLDAAGRAAVAALVDGWRGGVLVASHDRELLEHMDRIVELTPRGVRVFGGGWSGFAAARAAERARAAAEVERAGDLLRGAEAGAQQARERQARRDRAGRAYAASGSAPKILLGRQKERAENSAGRGAGVGERLVGDAEARLVAARAGVEVVTPLVIDLPATGLPANRRLLAFEDAALERAGRVFGPWRFEITGPERVAVTGPNGAGKTSLLRMAAGVLAPERGAVRRAEGRVAMLDQHVGLLDPRASVLDNFRRLHPGATEREAHAACARFAFRNRDALKRTGDLSGGERLRAGLACVLGGEIVPQLLLLDEPTNHLDMESIEVIEAALAGFDGALLVVSHDRAFLEAIGAGREIAVGR</sequence>
<comment type="caution">
    <text evidence="6">The sequence shown here is derived from an EMBL/GenBank/DDBJ whole genome shotgun (WGS) entry which is preliminary data.</text>
</comment>
<dbReference type="GO" id="GO:0005524">
    <property type="term" value="F:ATP binding"/>
    <property type="evidence" value="ECO:0007669"/>
    <property type="project" value="UniProtKB-KW"/>
</dbReference>
<dbReference type="PANTHER" id="PTHR19211:SF6">
    <property type="entry name" value="BLL7188 PROTEIN"/>
    <property type="match status" value="1"/>
</dbReference>
<keyword evidence="2" id="KW-0547">Nucleotide-binding</keyword>
<feature type="region of interest" description="Disordered" evidence="4">
    <location>
        <begin position="247"/>
        <end position="268"/>
    </location>
</feature>
<proteinExistence type="predicted"/>
<dbReference type="AlphaFoldDB" id="A0A7X5V3V3"/>
<dbReference type="GO" id="GO:0016887">
    <property type="term" value="F:ATP hydrolysis activity"/>
    <property type="evidence" value="ECO:0007669"/>
    <property type="project" value="InterPro"/>
</dbReference>
<dbReference type="EMBL" id="JAASQV010000007">
    <property type="protein sequence ID" value="NIJ67404.1"/>
    <property type="molecule type" value="Genomic_DNA"/>
</dbReference>
<evidence type="ECO:0000256" key="1">
    <source>
        <dbReference type="ARBA" id="ARBA00022737"/>
    </source>
</evidence>
<keyword evidence="1" id="KW-0677">Repeat</keyword>
<dbReference type="InterPro" id="IPR050611">
    <property type="entry name" value="ABCF"/>
</dbReference>
<dbReference type="SUPFAM" id="SSF52540">
    <property type="entry name" value="P-loop containing nucleoside triphosphate hydrolases"/>
    <property type="match status" value="2"/>
</dbReference>
<dbReference type="InterPro" id="IPR027417">
    <property type="entry name" value="P-loop_NTPase"/>
</dbReference>
<evidence type="ECO:0000313" key="6">
    <source>
        <dbReference type="EMBL" id="NIJ67404.1"/>
    </source>
</evidence>
<name>A0A7X5V3V3_9SPHN</name>
<reference evidence="6 7" key="1">
    <citation type="submission" date="2020-03" db="EMBL/GenBank/DDBJ databases">
        <title>Genomic Encyclopedia of Type Strains, Phase IV (KMG-IV): sequencing the most valuable type-strain genomes for metagenomic binning, comparative biology and taxonomic classification.</title>
        <authorList>
            <person name="Goeker M."/>
        </authorList>
    </citation>
    <scope>NUCLEOTIDE SEQUENCE [LARGE SCALE GENOMIC DNA]</scope>
    <source>
        <strain evidence="6 7">DSM 4733</strain>
    </source>
</reference>
<feature type="compositionally biased region" description="Basic and acidic residues" evidence="4">
    <location>
        <begin position="253"/>
        <end position="264"/>
    </location>
</feature>
<dbReference type="Gene3D" id="3.40.50.300">
    <property type="entry name" value="P-loop containing nucleotide triphosphate hydrolases"/>
    <property type="match status" value="2"/>
</dbReference>
<feature type="domain" description="ABC transporter" evidence="5">
    <location>
        <begin position="5"/>
        <end position="233"/>
    </location>
</feature>
<keyword evidence="7" id="KW-1185">Reference proteome</keyword>
<organism evidence="6 7">
    <name type="scientific">Sphingomonas leidyi</name>
    <dbReference type="NCBI Taxonomy" id="68569"/>
    <lineage>
        <taxon>Bacteria</taxon>
        <taxon>Pseudomonadati</taxon>
        <taxon>Pseudomonadota</taxon>
        <taxon>Alphaproteobacteria</taxon>
        <taxon>Sphingomonadales</taxon>
        <taxon>Sphingomonadaceae</taxon>
        <taxon>Sphingomonas</taxon>
    </lineage>
</organism>
<dbReference type="RefSeq" id="WP_167301511.1">
    <property type="nucleotide sequence ID" value="NZ_JAASQV010000007.1"/>
</dbReference>
<evidence type="ECO:0000256" key="2">
    <source>
        <dbReference type="ARBA" id="ARBA00022741"/>
    </source>
</evidence>
<dbReference type="FunFam" id="3.40.50.300:FF:001320">
    <property type="entry name" value="Heme ABC transporter ATP-binding protein"/>
    <property type="match status" value="1"/>
</dbReference>
<dbReference type="PROSITE" id="PS50893">
    <property type="entry name" value="ABC_TRANSPORTER_2"/>
    <property type="match status" value="1"/>
</dbReference>
<evidence type="ECO:0000313" key="7">
    <source>
        <dbReference type="Proteomes" id="UP000564677"/>
    </source>
</evidence>
<evidence type="ECO:0000256" key="3">
    <source>
        <dbReference type="ARBA" id="ARBA00022840"/>
    </source>
</evidence>
<dbReference type="InterPro" id="IPR003439">
    <property type="entry name" value="ABC_transporter-like_ATP-bd"/>
</dbReference>
<accession>A0A7X5V3V3</accession>
<evidence type="ECO:0000256" key="4">
    <source>
        <dbReference type="SAM" id="MobiDB-lite"/>
    </source>
</evidence>
<dbReference type="Pfam" id="PF00005">
    <property type="entry name" value="ABC_tran"/>
    <property type="match status" value="2"/>
</dbReference>
<keyword evidence="3" id="KW-0067">ATP-binding</keyword>
<dbReference type="SMART" id="SM00382">
    <property type="entry name" value="AAA"/>
    <property type="match status" value="2"/>
</dbReference>
<dbReference type="CDD" id="cd03221">
    <property type="entry name" value="ABCF_EF-3"/>
    <property type="match status" value="1"/>
</dbReference>
<dbReference type="InterPro" id="IPR003593">
    <property type="entry name" value="AAA+_ATPase"/>
</dbReference>
<dbReference type="PANTHER" id="PTHR19211">
    <property type="entry name" value="ATP-BINDING TRANSPORT PROTEIN-RELATED"/>
    <property type="match status" value="1"/>
</dbReference>